<evidence type="ECO:0000313" key="2">
    <source>
        <dbReference type="Proteomes" id="UP001152622"/>
    </source>
</evidence>
<name>A0A9Q1G3U1_SYNKA</name>
<keyword evidence="2" id="KW-1185">Reference proteome</keyword>
<organism evidence="1 2">
    <name type="scientific">Synaphobranchus kaupii</name>
    <name type="common">Kaup's arrowtooth eel</name>
    <dbReference type="NCBI Taxonomy" id="118154"/>
    <lineage>
        <taxon>Eukaryota</taxon>
        <taxon>Metazoa</taxon>
        <taxon>Chordata</taxon>
        <taxon>Craniata</taxon>
        <taxon>Vertebrata</taxon>
        <taxon>Euteleostomi</taxon>
        <taxon>Actinopterygii</taxon>
        <taxon>Neopterygii</taxon>
        <taxon>Teleostei</taxon>
        <taxon>Anguilliformes</taxon>
        <taxon>Synaphobranchidae</taxon>
        <taxon>Synaphobranchus</taxon>
    </lineage>
</organism>
<dbReference type="Proteomes" id="UP001152622">
    <property type="component" value="Chromosome 2"/>
</dbReference>
<dbReference type="AlphaFoldDB" id="A0A9Q1G3U1"/>
<proteinExistence type="predicted"/>
<comment type="caution">
    <text evidence="1">The sequence shown here is derived from an EMBL/GenBank/DDBJ whole genome shotgun (WGS) entry which is preliminary data.</text>
</comment>
<reference evidence="1" key="1">
    <citation type="journal article" date="2023" name="Science">
        <title>Genome structures resolve the early diversification of teleost fishes.</title>
        <authorList>
            <person name="Parey E."/>
            <person name="Louis A."/>
            <person name="Montfort J."/>
            <person name="Bouchez O."/>
            <person name="Roques C."/>
            <person name="Iampietro C."/>
            <person name="Lluch J."/>
            <person name="Castinel A."/>
            <person name="Donnadieu C."/>
            <person name="Desvignes T."/>
            <person name="Floi Bucao C."/>
            <person name="Jouanno E."/>
            <person name="Wen M."/>
            <person name="Mejri S."/>
            <person name="Dirks R."/>
            <person name="Jansen H."/>
            <person name="Henkel C."/>
            <person name="Chen W.J."/>
            <person name="Zahm M."/>
            <person name="Cabau C."/>
            <person name="Klopp C."/>
            <person name="Thompson A.W."/>
            <person name="Robinson-Rechavi M."/>
            <person name="Braasch I."/>
            <person name="Lecointre G."/>
            <person name="Bobe J."/>
            <person name="Postlethwait J.H."/>
            <person name="Berthelot C."/>
            <person name="Roest Crollius H."/>
            <person name="Guiguen Y."/>
        </authorList>
    </citation>
    <scope>NUCLEOTIDE SEQUENCE</scope>
    <source>
        <strain evidence="1">WJC10195</strain>
    </source>
</reference>
<sequence length="84" mass="9354">MMLNFSLSCSEWGHLHVFTVGVRECRGDNLCWKSRLTDIDPAAARPGLIYLRGPLQQMAKLLALPTGWAVELSMADRGLMNHGQ</sequence>
<dbReference type="EMBL" id="JAINUF010000002">
    <property type="protein sequence ID" value="KAJ8374240.1"/>
    <property type="molecule type" value="Genomic_DNA"/>
</dbReference>
<evidence type="ECO:0000313" key="1">
    <source>
        <dbReference type="EMBL" id="KAJ8374240.1"/>
    </source>
</evidence>
<protein>
    <submittedName>
        <fullName evidence="1">Uncharacterized protein</fullName>
    </submittedName>
</protein>
<accession>A0A9Q1G3U1</accession>
<gene>
    <name evidence="1" type="ORF">SKAU_G00048200</name>
</gene>